<dbReference type="Gene3D" id="1.10.238.10">
    <property type="entry name" value="EF-hand"/>
    <property type="match status" value="1"/>
</dbReference>
<sequence length="62" mass="6987">MSDALNVFDNGKGYISSGDLRDIMKTLGDRMTDEEIDEMLFEANVNKNGLINIQEFVSVICR</sequence>
<reference evidence="3" key="1">
    <citation type="submission" date="2022-11" db="EMBL/GenBank/DDBJ databases">
        <title>Centuries of genome instability and evolution in soft-shell clam transmissible cancer (bioRxiv).</title>
        <authorList>
            <person name="Hart S.F.M."/>
            <person name="Yonemitsu M.A."/>
            <person name="Giersch R.M."/>
            <person name="Beal B.F."/>
            <person name="Arriagada G."/>
            <person name="Davis B.W."/>
            <person name="Ostrander E.A."/>
            <person name="Goff S.P."/>
            <person name="Metzger M.J."/>
        </authorList>
    </citation>
    <scope>NUCLEOTIDE SEQUENCE</scope>
    <source>
        <strain evidence="3">MELC-2E11</strain>
        <tissue evidence="3">Siphon/mantle</tissue>
    </source>
</reference>
<dbReference type="Proteomes" id="UP001164746">
    <property type="component" value="Chromosome 11"/>
</dbReference>
<keyword evidence="4" id="KW-1185">Reference proteome</keyword>
<name>A0ABY7FFH3_MYAAR</name>
<dbReference type="InterPro" id="IPR050230">
    <property type="entry name" value="CALM/Myosin/TropC-like"/>
</dbReference>
<dbReference type="EMBL" id="CP111022">
    <property type="protein sequence ID" value="WAR19737.1"/>
    <property type="molecule type" value="Genomic_DNA"/>
</dbReference>
<dbReference type="PANTHER" id="PTHR23048">
    <property type="entry name" value="MYOSIN LIGHT CHAIN 1, 3"/>
    <property type="match status" value="1"/>
</dbReference>
<organism evidence="3 4">
    <name type="scientific">Mya arenaria</name>
    <name type="common">Soft-shell clam</name>
    <dbReference type="NCBI Taxonomy" id="6604"/>
    <lineage>
        <taxon>Eukaryota</taxon>
        <taxon>Metazoa</taxon>
        <taxon>Spiralia</taxon>
        <taxon>Lophotrochozoa</taxon>
        <taxon>Mollusca</taxon>
        <taxon>Bivalvia</taxon>
        <taxon>Autobranchia</taxon>
        <taxon>Heteroconchia</taxon>
        <taxon>Euheterodonta</taxon>
        <taxon>Imparidentia</taxon>
        <taxon>Neoheterodontei</taxon>
        <taxon>Myida</taxon>
        <taxon>Myoidea</taxon>
        <taxon>Myidae</taxon>
        <taxon>Mya</taxon>
    </lineage>
</organism>
<dbReference type="InterPro" id="IPR011992">
    <property type="entry name" value="EF-hand-dom_pair"/>
</dbReference>
<dbReference type="CDD" id="cd00051">
    <property type="entry name" value="EFh"/>
    <property type="match status" value="1"/>
</dbReference>
<dbReference type="PANTHER" id="PTHR23048:SF0">
    <property type="entry name" value="CALMODULIN LIKE 3"/>
    <property type="match status" value="1"/>
</dbReference>
<accession>A0ABY7FFH3</accession>
<evidence type="ECO:0000313" key="4">
    <source>
        <dbReference type="Proteomes" id="UP001164746"/>
    </source>
</evidence>
<dbReference type="Pfam" id="PF13499">
    <property type="entry name" value="EF-hand_7"/>
    <property type="match status" value="1"/>
</dbReference>
<proteinExistence type="predicted"/>
<feature type="domain" description="EF-hand" evidence="2">
    <location>
        <begin position="10"/>
        <end position="60"/>
    </location>
</feature>
<evidence type="ECO:0000256" key="1">
    <source>
        <dbReference type="ARBA" id="ARBA00022737"/>
    </source>
</evidence>
<protein>
    <submittedName>
        <fullName evidence="3">CALM-like protein</fullName>
    </submittedName>
</protein>
<evidence type="ECO:0000313" key="3">
    <source>
        <dbReference type="EMBL" id="WAR19737.1"/>
    </source>
</evidence>
<dbReference type="SUPFAM" id="SSF47473">
    <property type="entry name" value="EF-hand"/>
    <property type="match status" value="1"/>
</dbReference>
<dbReference type="InterPro" id="IPR002048">
    <property type="entry name" value="EF_hand_dom"/>
</dbReference>
<keyword evidence="1" id="KW-0677">Repeat</keyword>
<gene>
    <name evidence="3" type="ORF">MAR_001575</name>
</gene>
<evidence type="ECO:0000259" key="2">
    <source>
        <dbReference type="Pfam" id="PF13499"/>
    </source>
</evidence>